<protein>
    <recommendedName>
        <fullName evidence="12">Fucosyltransferase</fullName>
        <ecNumber evidence="12">2.4.1.-</ecNumber>
    </recommendedName>
</protein>
<keyword evidence="4 12" id="KW-0328">Glycosyltransferase</keyword>
<evidence type="ECO:0000256" key="7">
    <source>
        <dbReference type="ARBA" id="ARBA00022968"/>
    </source>
</evidence>
<dbReference type="GO" id="GO:0032580">
    <property type="term" value="C:Golgi cisterna membrane"/>
    <property type="evidence" value="ECO:0007669"/>
    <property type="project" value="UniProtKB-SubCell"/>
</dbReference>
<dbReference type="GeneID" id="113494899"/>
<evidence type="ECO:0000256" key="4">
    <source>
        <dbReference type="ARBA" id="ARBA00022676"/>
    </source>
</evidence>
<sequence>MMKVKHRLLIVCTSVTLFMWYSVWFKTNPTITILEKTVGMEIAKTYPYSKMKYILQWTNPNTEPFLYMGRGQQTFIKRRCPVNNCFVTSDKTLLSDLTEYDAVLFHGPEISKHLIRWPRRRSQHQKFVFVSKEASTNYPLFYQLYNDFFNWTWTYKLNSDTYYGYVMIKNKLGDIISPREDKHWLKLEEMEPISEKLKNKLDSKTIAAAWFVSHCVVKSRRNRIAKLLQKELANYNMTIDIYGSCGTKRCPRYQANKCLRMLERNYYFYLAFENSIAEDYVTEKLLHALQHYTVPIVYGGANYTRFMPDGAYLNVRPLDIKGLARQMVEIITDKKKYYDFFRWTNHYSYHYGEEFPETDYYCNFCSQINDVEAVKRVSRYENFLAWWNEKNRTGPRTGT</sequence>
<keyword evidence="10" id="KW-0472">Membrane</keyword>
<dbReference type="UniPathway" id="UPA00378"/>
<dbReference type="InterPro" id="IPR001503">
    <property type="entry name" value="Glyco_trans_10"/>
</dbReference>
<evidence type="ECO:0000259" key="13">
    <source>
        <dbReference type="Pfam" id="PF00852"/>
    </source>
</evidence>
<dbReference type="FunCoup" id="A0A7E5VLM7">
    <property type="interactions" value="31"/>
</dbReference>
<comment type="subcellular location">
    <subcellularLocation>
        <location evidence="1 12">Golgi apparatus</location>
        <location evidence="1 12">Golgi stack membrane</location>
        <topology evidence="1 12">Single-pass type II membrane protein</topology>
    </subcellularLocation>
</comment>
<evidence type="ECO:0000256" key="1">
    <source>
        <dbReference type="ARBA" id="ARBA00004447"/>
    </source>
</evidence>
<evidence type="ECO:0000256" key="5">
    <source>
        <dbReference type="ARBA" id="ARBA00022679"/>
    </source>
</evidence>
<dbReference type="OrthoDB" id="427096at2759"/>
<organism evidence="15 16">
    <name type="scientific">Trichoplusia ni</name>
    <name type="common">Cabbage looper</name>
    <dbReference type="NCBI Taxonomy" id="7111"/>
    <lineage>
        <taxon>Eukaryota</taxon>
        <taxon>Metazoa</taxon>
        <taxon>Ecdysozoa</taxon>
        <taxon>Arthropoda</taxon>
        <taxon>Hexapoda</taxon>
        <taxon>Insecta</taxon>
        <taxon>Pterygota</taxon>
        <taxon>Neoptera</taxon>
        <taxon>Endopterygota</taxon>
        <taxon>Lepidoptera</taxon>
        <taxon>Glossata</taxon>
        <taxon>Ditrysia</taxon>
        <taxon>Noctuoidea</taxon>
        <taxon>Noctuidae</taxon>
        <taxon>Plusiinae</taxon>
        <taxon>Trichoplusia</taxon>
    </lineage>
</organism>
<dbReference type="AlphaFoldDB" id="A0A7E5VLM7"/>
<dbReference type="InterPro" id="IPR055270">
    <property type="entry name" value="Glyco_tran_10_C"/>
</dbReference>
<evidence type="ECO:0000256" key="12">
    <source>
        <dbReference type="RuleBase" id="RU003832"/>
    </source>
</evidence>
<dbReference type="InParanoid" id="A0A7E5VLM7"/>
<evidence type="ECO:0000256" key="10">
    <source>
        <dbReference type="ARBA" id="ARBA00023136"/>
    </source>
</evidence>
<accession>A0A7E5VLM7</accession>
<dbReference type="InterPro" id="IPR038577">
    <property type="entry name" value="GT10-like_C_sf"/>
</dbReference>
<dbReference type="Proteomes" id="UP000322000">
    <property type="component" value="Chromosome 6"/>
</dbReference>
<dbReference type="EC" id="2.4.1.-" evidence="12"/>
<feature type="domain" description="Fucosyltransferase N-terminal" evidence="14">
    <location>
        <begin position="50"/>
        <end position="165"/>
    </location>
</feature>
<keyword evidence="6 12" id="KW-0812">Transmembrane</keyword>
<dbReference type="InterPro" id="IPR031481">
    <property type="entry name" value="Glyco_tran_10_N"/>
</dbReference>
<comment type="similarity">
    <text evidence="3 12">Belongs to the glycosyltransferase 10 family.</text>
</comment>
<dbReference type="Pfam" id="PF00852">
    <property type="entry name" value="Glyco_transf_10"/>
    <property type="match status" value="1"/>
</dbReference>
<proteinExistence type="inferred from homology"/>
<name>A0A7E5VLM7_TRINI</name>
<keyword evidence="5 12" id="KW-0808">Transferase</keyword>
<dbReference type="PANTHER" id="PTHR48438:SF1">
    <property type="entry name" value="ALPHA-(1,3)-FUCOSYLTRANSFERASE C-RELATED"/>
    <property type="match status" value="1"/>
</dbReference>
<dbReference type="PANTHER" id="PTHR48438">
    <property type="entry name" value="ALPHA-(1,3)-FUCOSYLTRANSFERASE C-RELATED"/>
    <property type="match status" value="1"/>
</dbReference>
<dbReference type="Pfam" id="PF17039">
    <property type="entry name" value="Glyco_tran_10_N"/>
    <property type="match status" value="1"/>
</dbReference>
<keyword evidence="9 12" id="KW-0333">Golgi apparatus</keyword>
<dbReference type="SUPFAM" id="SSF53756">
    <property type="entry name" value="UDP-Glycosyltransferase/glycogen phosphorylase"/>
    <property type="match status" value="1"/>
</dbReference>
<feature type="domain" description="Fucosyltransferase C-terminal" evidence="13">
    <location>
        <begin position="202"/>
        <end position="377"/>
    </location>
</feature>
<keyword evidence="11" id="KW-0325">Glycoprotein</keyword>
<evidence type="ECO:0000256" key="6">
    <source>
        <dbReference type="ARBA" id="ARBA00022692"/>
    </source>
</evidence>
<evidence type="ECO:0000313" key="15">
    <source>
        <dbReference type="Proteomes" id="UP000322000"/>
    </source>
</evidence>
<evidence type="ECO:0000313" key="16">
    <source>
        <dbReference type="RefSeq" id="XP_026729217.1"/>
    </source>
</evidence>
<dbReference type="GO" id="GO:0008417">
    <property type="term" value="F:fucosyltransferase activity"/>
    <property type="evidence" value="ECO:0007669"/>
    <property type="project" value="InterPro"/>
</dbReference>
<evidence type="ECO:0000259" key="14">
    <source>
        <dbReference type="Pfam" id="PF17039"/>
    </source>
</evidence>
<gene>
    <name evidence="16" type="primary">LOC113494899</name>
</gene>
<evidence type="ECO:0000256" key="9">
    <source>
        <dbReference type="ARBA" id="ARBA00023034"/>
    </source>
</evidence>
<keyword evidence="8" id="KW-1133">Transmembrane helix</keyword>
<dbReference type="RefSeq" id="XP_026729217.1">
    <property type="nucleotide sequence ID" value="XM_026873416.1"/>
</dbReference>
<evidence type="ECO:0000256" key="3">
    <source>
        <dbReference type="ARBA" id="ARBA00008919"/>
    </source>
</evidence>
<evidence type="ECO:0000256" key="8">
    <source>
        <dbReference type="ARBA" id="ARBA00022989"/>
    </source>
</evidence>
<keyword evidence="7" id="KW-0735">Signal-anchor</keyword>
<reference evidence="16" key="1">
    <citation type="submission" date="2025-08" db="UniProtKB">
        <authorList>
            <consortium name="RefSeq"/>
        </authorList>
    </citation>
    <scope>IDENTIFICATION</scope>
</reference>
<comment type="pathway">
    <text evidence="2">Protein modification; protein glycosylation.</text>
</comment>
<evidence type="ECO:0000256" key="11">
    <source>
        <dbReference type="ARBA" id="ARBA00023180"/>
    </source>
</evidence>
<dbReference type="KEGG" id="tnl:113494899"/>
<dbReference type="Gene3D" id="3.40.50.11660">
    <property type="entry name" value="Glycosyl transferase family 10, C-terminal domain"/>
    <property type="match status" value="1"/>
</dbReference>
<keyword evidence="15" id="KW-1185">Reference proteome</keyword>
<evidence type="ECO:0000256" key="2">
    <source>
        <dbReference type="ARBA" id="ARBA00004922"/>
    </source>
</evidence>